<dbReference type="InterPro" id="IPR001805">
    <property type="entry name" value="Adenokinase"/>
</dbReference>
<dbReference type="Proteomes" id="UP000653305">
    <property type="component" value="Unassembled WGS sequence"/>
</dbReference>
<evidence type="ECO:0000313" key="14">
    <source>
        <dbReference type="Proteomes" id="UP000653305"/>
    </source>
</evidence>
<dbReference type="GO" id="GO:0005524">
    <property type="term" value="F:ATP binding"/>
    <property type="evidence" value="ECO:0007669"/>
    <property type="project" value="UniProtKB-UniRule"/>
</dbReference>
<evidence type="ECO:0000259" key="12">
    <source>
        <dbReference type="Pfam" id="PF00294"/>
    </source>
</evidence>
<dbReference type="AlphaFoldDB" id="A0A830B7W4"/>
<dbReference type="FunFam" id="3.40.1190.20:FF:000006">
    <property type="entry name" value="Adenosine kinase 2"/>
    <property type="match status" value="1"/>
</dbReference>
<dbReference type="PRINTS" id="PR00989">
    <property type="entry name" value="ADENOKINASE"/>
</dbReference>
<evidence type="ECO:0000256" key="3">
    <source>
        <dbReference type="ARBA" id="ARBA00010688"/>
    </source>
</evidence>
<evidence type="ECO:0000256" key="1">
    <source>
        <dbReference type="ARBA" id="ARBA00001946"/>
    </source>
</evidence>
<dbReference type="PROSITE" id="PS00584">
    <property type="entry name" value="PFKB_KINASES_2"/>
    <property type="match status" value="1"/>
</dbReference>
<keyword evidence="11" id="KW-0460">Magnesium</keyword>
<comment type="similarity">
    <text evidence="3 11">Belongs to the carbohydrate kinase PfkB family.</text>
</comment>
<keyword evidence="14" id="KW-1185">Reference proteome</keyword>
<dbReference type="EMBL" id="BMAC01000058">
    <property type="protein sequence ID" value="GFP83177.1"/>
    <property type="molecule type" value="Genomic_DNA"/>
</dbReference>
<dbReference type="InterPro" id="IPR029056">
    <property type="entry name" value="Ribokinase-like"/>
</dbReference>
<keyword evidence="7 11" id="KW-0547">Nucleotide-binding</keyword>
<keyword evidence="5 11" id="KW-0808">Transferase</keyword>
<dbReference type="SUPFAM" id="SSF53613">
    <property type="entry name" value="Ribokinase-like"/>
    <property type="match status" value="1"/>
</dbReference>
<dbReference type="GO" id="GO:0044209">
    <property type="term" value="P:AMP salvage"/>
    <property type="evidence" value="ECO:0007669"/>
    <property type="project" value="UniProtKB-UniRule"/>
</dbReference>
<dbReference type="UniPathway" id="UPA00588">
    <property type="reaction ID" value="UER00659"/>
</dbReference>
<evidence type="ECO:0000256" key="6">
    <source>
        <dbReference type="ARBA" id="ARBA00022726"/>
    </source>
</evidence>
<evidence type="ECO:0000256" key="2">
    <source>
        <dbReference type="ARBA" id="ARBA00004801"/>
    </source>
</evidence>
<dbReference type="GO" id="GO:0006166">
    <property type="term" value="P:purine ribonucleoside salvage"/>
    <property type="evidence" value="ECO:0007669"/>
    <property type="project" value="UniProtKB-KW"/>
</dbReference>
<comment type="caution">
    <text evidence="13">The sequence shown here is derived from an EMBL/GenBank/DDBJ whole genome shotgun (WGS) entry which is preliminary data.</text>
</comment>
<gene>
    <name evidence="13" type="ORF">PHJA_000461100</name>
</gene>
<keyword evidence="9 11" id="KW-0067">ATP-binding</keyword>
<dbReference type="InterPro" id="IPR011611">
    <property type="entry name" value="PfkB_dom"/>
</dbReference>
<keyword evidence="6 11" id="KW-0660">Purine salvage</keyword>
<dbReference type="OrthoDB" id="432447at2759"/>
<evidence type="ECO:0000256" key="10">
    <source>
        <dbReference type="PIRSR" id="PIRSR601805-1"/>
    </source>
</evidence>
<evidence type="ECO:0000256" key="11">
    <source>
        <dbReference type="RuleBase" id="RU368116"/>
    </source>
</evidence>
<comment type="cofactor">
    <cofactor evidence="1 11">
        <name>Mg(2+)</name>
        <dbReference type="ChEBI" id="CHEBI:18420"/>
    </cofactor>
</comment>
<dbReference type="GO" id="GO:0005829">
    <property type="term" value="C:cytosol"/>
    <property type="evidence" value="ECO:0007669"/>
    <property type="project" value="TreeGrafter"/>
</dbReference>
<dbReference type="PANTHER" id="PTHR45769">
    <property type="entry name" value="ADENOSINE KINASE"/>
    <property type="match status" value="1"/>
</dbReference>
<organism evidence="13 14">
    <name type="scientific">Phtheirospermum japonicum</name>
    <dbReference type="NCBI Taxonomy" id="374723"/>
    <lineage>
        <taxon>Eukaryota</taxon>
        <taxon>Viridiplantae</taxon>
        <taxon>Streptophyta</taxon>
        <taxon>Embryophyta</taxon>
        <taxon>Tracheophyta</taxon>
        <taxon>Spermatophyta</taxon>
        <taxon>Magnoliopsida</taxon>
        <taxon>eudicotyledons</taxon>
        <taxon>Gunneridae</taxon>
        <taxon>Pentapetalae</taxon>
        <taxon>asterids</taxon>
        <taxon>lamiids</taxon>
        <taxon>Lamiales</taxon>
        <taxon>Orobanchaceae</taxon>
        <taxon>Orobanchaceae incertae sedis</taxon>
        <taxon>Phtheirospermum</taxon>
    </lineage>
</organism>
<feature type="active site" description="Proton acceptor" evidence="10">
    <location>
        <position position="302"/>
    </location>
</feature>
<keyword evidence="8 11" id="KW-0418">Kinase</keyword>
<dbReference type="Pfam" id="PF00294">
    <property type="entry name" value="PfkB"/>
    <property type="match status" value="1"/>
</dbReference>
<comment type="function">
    <text evidence="11">ATP dependent phosphorylation of adenosine and other related nucleoside analogs to monophosphate derivatives.</text>
</comment>
<name>A0A830B7W4_9LAMI</name>
<accession>A0A830B7W4</accession>
<dbReference type="PANTHER" id="PTHR45769:SF3">
    <property type="entry name" value="ADENOSINE KINASE"/>
    <property type="match status" value="1"/>
</dbReference>
<dbReference type="Gene3D" id="3.30.1110.10">
    <property type="match status" value="1"/>
</dbReference>
<dbReference type="GO" id="GO:0004001">
    <property type="term" value="F:adenosine kinase activity"/>
    <property type="evidence" value="ECO:0007669"/>
    <property type="project" value="UniProtKB-UniRule"/>
</dbReference>
<dbReference type="InterPro" id="IPR002173">
    <property type="entry name" value="Carboh/pur_kinase_PfkB_CS"/>
</dbReference>
<feature type="domain" description="Carbohydrate kinase PfkB" evidence="12">
    <location>
        <begin position="25"/>
        <end position="343"/>
    </location>
</feature>
<evidence type="ECO:0000256" key="5">
    <source>
        <dbReference type="ARBA" id="ARBA00022679"/>
    </source>
</evidence>
<dbReference type="GO" id="GO:0006144">
    <property type="term" value="P:purine nucleobase metabolic process"/>
    <property type="evidence" value="ECO:0007669"/>
    <property type="project" value="TreeGrafter"/>
</dbReference>
<evidence type="ECO:0000256" key="7">
    <source>
        <dbReference type="ARBA" id="ARBA00022741"/>
    </source>
</evidence>
<sequence length="352" mass="39035">MDYEGILLAIGNPLLYITANVDDDFVDKYGLKPNKSTLAEEKHLPIYPELVSKYEVEYLAGGSAQNSMRFAQWMLQIPGATSFIGAIAKDEYGEEMKKSIKEAGVNALYHEDEVPPGRDHVPTGTIAVCVVDRERSLVVNLSAANLFKPDHLQTPERWALVEKAKYFYFTSFFIVMSPETMMLVAEHAAANNKVFMLNLSAQFLCKYFKFFQDKLIPYTDYVFGNALEARAFAKAHRWQTENVEEIALKISQMPKASGTHKRVTVITQGAGPVVVAEDEDVKLFPVTPLSEEEILDPNGAGDAFVGGFMSQLVLEKPTEECVAAGLFAANFVIQMPGVTYPADTYPECVPCS</sequence>
<proteinExistence type="inferred from homology"/>
<comment type="catalytic activity">
    <reaction evidence="11">
        <text>adenosine + ATP = AMP + ADP + H(+)</text>
        <dbReference type="Rhea" id="RHEA:20824"/>
        <dbReference type="ChEBI" id="CHEBI:15378"/>
        <dbReference type="ChEBI" id="CHEBI:16335"/>
        <dbReference type="ChEBI" id="CHEBI:30616"/>
        <dbReference type="ChEBI" id="CHEBI:456215"/>
        <dbReference type="ChEBI" id="CHEBI:456216"/>
        <dbReference type="EC" id="2.7.1.20"/>
    </reaction>
</comment>
<evidence type="ECO:0000256" key="4">
    <source>
        <dbReference type="ARBA" id="ARBA00012119"/>
    </source>
</evidence>
<protein>
    <recommendedName>
        <fullName evidence="4 11">Adenosine kinase</fullName>
        <shortName evidence="11">AK</shortName>
        <ecNumber evidence="4 11">2.7.1.20</ecNumber>
    </recommendedName>
    <alternativeName>
        <fullName evidence="11">Adenosine 5'-phosphotransferase</fullName>
    </alternativeName>
</protein>
<evidence type="ECO:0000256" key="9">
    <source>
        <dbReference type="ARBA" id="ARBA00022840"/>
    </source>
</evidence>
<dbReference type="EC" id="2.7.1.20" evidence="4 11"/>
<dbReference type="Gene3D" id="3.40.1190.20">
    <property type="match status" value="1"/>
</dbReference>
<dbReference type="GO" id="GO:0005634">
    <property type="term" value="C:nucleus"/>
    <property type="evidence" value="ECO:0007669"/>
    <property type="project" value="TreeGrafter"/>
</dbReference>
<dbReference type="CDD" id="cd01168">
    <property type="entry name" value="adenosine_kinase"/>
    <property type="match status" value="1"/>
</dbReference>
<evidence type="ECO:0000313" key="13">
    <source>
        <dbReference type="EMBL" id="GFP83177.1"/>
    </source>
</evidence>
<comment type="pathway">
    <text evidence="2 11">Purine metabolism; AMP biosynthesis via salvage pathway; AMP from adenosine: step 1/1.</text>
</comment>
<evidence type="ECO:0000256" key="8">
    <source>
        <dbReference type="ARBA" id="ARBA00022777"/>
    </source>
</evidence>
<reference evidence="13" key="1">
    <citation type="submission" date="2020-07" db="EMBL/GenBank/DDBJ databases">
        <title>Ethylene signaling mediates host invasion by parasitic plants.</title>
        <authorList>
            <person name="Yoshida S."/>
        </authorList>
    </citation>
    <scope>NUCLEOTIDE SEQUENCE</scope>
    <source>
        <strain evidence="13">Okayama</strain>
    </source>
</reference>